<dbReference type="GO" id="GO:0016020">
    <property type="term" value="C:membrane"/>
    <property type="evidence" value="ECO:0007669"/>
    <property type="project" value="UniProtKB-SubCell"/>
</dbReference>
<dbReference type="Pfam" id="PF07219">
    <property type="entry name" value="HemY_N"/>
    <property type="match status" value="1"/>
</dbReference>
<evidence type="ECO:0000313" key="8">
    <source>
        <dbReference type="EMBL" id="KAA5606966.1"/>
    </source>
</evidence>
<reference evidence="8 9" key="1">
    <citation type="submission" date="2019-09" db="EMBL/GenBank/DDBJ databases">
        <title>Genome sequence of Roseospira marina, one of the more divergent members of the non-sulfur purple photosynthetic bacterial family, the Rhodospirillaceae.</title>
        <authorList>
            <person name="Meyer T."/>
            <person name="Kyndt J."/>
        </authorList>
    </citation>
    <scope>NUCLEOTIDE SEQUENCE [LARGE SCALE GENOMIC DNA]</scope>
    <source>
        <strain evidence="8 9">DSM 15113</strain>
    </source>
</reference>
<organism evidence="8 9">
    <name type="scientific">Roseospira marina</name>
    <dbReference type="NCBI Taxonomy" id="140057"/>
    <lineage>
        <taxon>Bacteria</taxon>
        <taxon>Pseudomonadati</taxon>
        <taxon>Pseudomonadota</taxon>
        <taxon>Alphaproteobacteria</taxon>
        <taxon>Rhodospirillales</taxon>
        <taxon>Rhodospirillaceae</taxon>
        <taxon>Roseospira</taxon>
    </lineage>
</organism>
<name>A0A5M6IFA1_9PROT</name>
<evidence type="ECO:0000256" key="4">
    <source>
        <dbReference type="ARBA" id="ARBA00023136"/>
    </source>
</evidence>
<keyword evidence="5" id="KW-0802">TPR repeat</keyword>
<dbReference type="AlphaFoldDB" id="A0A5M6IFA1"/>
<keyword evidence="2 6" id="KW-0812">Transmembrane</keyword>
<accession>A0A5M6IFA1</accession>
<dbReference type="InterPro" id="IPR010817">
    <property type="entry name" value="HemY_N"/>
</dbReference>
<comment type="subcellular location">
    <subcellularLocation>
        <location evidence="1">Membrane</location>
    </subcellularLocation>
</comment>
<gene>
    <name evidence="8" type="ORF">F1188_03380</name>
</gene>
<keyword evidence="4 6" id="KW-0472">Membrane</keyword>
<dbReference type="InterPro" id="IPR019734">
    <property type="entry name" value="TPR_rpt"/>
</dbReference>
<feature type="transmembrane region" description="Helical" evidence="6">
    <location>
        <begin position="43"/>
        <end position="62"/>
    </location>
</feature>
<feature type="repeat" description="TPR" evidence="5">
    <location>
        <begin position="229"/>
        <end position="262"/>
    </location>
</feature>
<dbReference type="Gene3D" id="1.25.40.10">
    <property type="entry name" value="Tetratricopeptide repeat domain"/>
    <property type="match status" value="1"/>
</dbReference>
<dbReference type="OrthoDB" id="9798343at2"/>
<evidence type="ECO:0000256" key="6">
    <source>
        <dbReference type="SAM" id="Phobius"/>
    </source>
</evidence>
<feature type="domain" description="HemY N-terminal" evidence="7">
    <location>
        <begin position="26"/>
        <end position="111"/>
    </location>
</feature>
<evidence type="ECO:0000256" key="5">
    <source>
        <dbReference type="PROSITE-ProRule" id="PRU00339"/>
    </source>
</evidence>
<protein>
    <recommendedName>
        <fullName evidence="7">HemY N-terminal domain-containing protein</fullName>
    </recommendedName>
</protein>
<comment type="caution">
    <text evidence="8">The sequence shown here is derived from an EMBL/GenBank/DDBJ whole genome shotgun (WGS) entry which is preliminary data.</text>
</comment>
<dbReference type="InterPro" id="IPR011990">
    <property type="entry name" value="TPR-like_helical_dom_sf"/>
</dbReference>
<evidence type="ECO:0000256" key="3">
    <source>
        <dbReference type="ARBA" id="ARBA00022989"/>
    </source>
</evidence>
<dbReference type="RefSeq" id="WP_150060977.1">
    <property type="nucleotide sequence ID" value="NZ_JACHII010000003.1"/>
</dbReference>
<sequence>MFQILILILLGVLLVSGGLWLSANLGALSVDWLGWQIETNMAVGLVALVCLFVLFLLALRLARVIAGMLGLRGVKTRGNLERATVAMGEAYAALRAGNGAEGQVEAARARAAFRDRATCPGSLMEADGFAMAGNIPAARELYTTLLGNPKTEIGALRGLVDLAVASGDDAEIKEWTERALFKADNPVWAAGPALDLARRTYHPEGVEQPLQILERAGAIDATEAREARAEAFLQQAATAKAAGKRSEAQALCRKALDLTPDNAKAADMLARMLMAESKDRKAANLVEEIWRRSPDPLLARTWRDMAGKGEPMIVANRMQTLAGFNPEHPESRLAAAEASIDAKLWGQARAQLEPLTAGTPCVRTCLLMARIEEGESKDTAKVMEWMNKAVAAAGGLAGDTTEDSATAKAA</sequence>
<evidence type="ECO:0000313" key="9">
    <source>
        <dbReference type="Proteomes" id="UP000324065"/>
    </source>
</evidence>
<dbReference type="Proteomes" id="UP000324065">
    <property type="component" value="Unassembled WGS sequence"/>
</dbReference>
<evidence type="ECO:0000256" key="1">
    <source>
        <dbReference type="ARBA" id="ARBA00004370"/>
    </source>
</evidence>
<evidence type="ECO:0000259" key="7">
    <source>
        <dbReference type="Pfam" id="PF07219"/>
    </source>
</evidence>
<proteinExistence type="predicted"/>
<dbReference type="EMBL" id="VWPJ01000002">
    <property type="protein sequence ID" value="KAA5606966.1"/>
    <property type="molecule type" value="Genomic_DNA"/>
</dbReference>
<keyword evidence="3 6" id="KW-1133">Transmembrane helix</keyword>
<dbReference type="SUPFAM" id="SSF48452">
    <property type="entry name" value="TPR-like"/>
    <property type="match status" value="1"/>
</dbReference>
<dbReference type="PROSITE" id="PS50005">
    <property type="entry name" value="TPR"/>
    <property type="match status" value="1"/>
</dbReference>
<evidence type="ECO:0000256" key="2">
    <source>
        <dbReference type="ARBA" id="ARBA00022692"/>
    </source>
</evidence>
<keyword evidence="9" id="KW-1185">Reference proteome</keyword>